<gene>
    <name evidence="5" type="primary">nlhH_7</name>
    <name evidence="5" type="ORF">Poly51_31170</name>
</gene>
<dbReference type="PANTHER" id="PTHR48081">
    <property type="entry name" value="AB HYDROLASE SUPERFAMILY PROTEIN C4A8.06C"/>
    <property type="match status" value="1"/>
</dbReference>
<comment type="similarity">
    <text evidence="1">Belongs to the 'GDXG' lipolytic enzyme family.</text>
</comment>
<evidence type="ECO:0000313" key="6">
    <source>
        <dbReference type="Proteomes" id="UP000318288"/>
    </source>
</evidence>
<evidence type="ECO:0000256" key="1">
    <source>
        <dbReference type="ARBA" id="ARBA00010515"/>
    </source>
</evidence>
<organism evidence="5 6">
    <name type="scientific">Rubripirellula tenax</name>
    <dbReference type="NCBI Taxonomy" id="2528015"/>
    <lineage>
        <taxon>Bacteria</taxon>
        <taxon>Pseudomonadati</taxon>
        <taxon>Planctomycetota</taxon>
        <taxon>Planctomycetia</taxon>
        <taxon>Pirellulales</taxon>
        <taxon>Pirellulaceae</taxon>
        <taxon>Rubripirellula</taxon>
    </lineage>
</organism>
<dbReference type="InterPro" id="IPR050300">
    <property type="entry name" value="GDXG_lipolytic_enzyme"/>
</dbReference>
<dbReference type="Gene3D" id="3.40.50.1820">
    <property type="entry name" value="alpha/beta hydrolase"/>
    <property type="match status" value="1"/>
</dbReference>
<comment type="caution">
    <text evidence="5">The sequence shown here is derived from an EMBL/GenBank/DDBJ whole genome shotgun (WGS) entry which is preliminary data.</text>
</comment>
<dbReference type="InterPro" id="IPR033140">
    <property type="entry name" value="Lipase_GDXG_put_SER_AS"/>
</dbReference>
<evidence type="ECO:0000313" key="5">
    <source>
        <dbReference type="EMBL" id="TWU54398.1"/>
    </source>
</evidence>
<dbReference type="Pfam" id="PF07859">
    <property type="entry name" value="Abhydrolase_3"/>
    <property type="match status" value="1"/>
</dbReference>
<evidence type="ECO:0000256" key="2">
    <source>
        <dbReference type="ARBA" id="ARBA00022801"/>
    </source>
</evidence>
<dbReference type="PROSITE" id="PS01173">
    <property type="entry name" value="LIPASE_GDXG_HIS"/>
    <property type="match status" value="1"/>
</dbReference>
<evidence type="ECO:0000259" key="4">
    <source>
        <dbReference type="Pfam" id="PF07859"/>
    </source>
</evidence>
<dbReference type="FunFam" id="3.40.50.1820:FF:000089">
    <property type="entry name" value="Alpha/beta hydrolase"/>
    <property type="match status" value="1"/>
</dbReference>
<accession>A0A5C6EZ16</accession>
<dbReference type="EMBL" id="SJPW01000004">
    <property type="protein sequence ID" value="TWU54398.1"/>
    <property type="molecule type" value="Genomic_DNA"/>
</dbReference>
<dbReference type="PROSITE" id="PS01174">
    <property type="entry name" value="LIPASE_GDXG_SER"/>
    <property type="match status" value="1"/>
</dbReference>
<sequence>MSLHPQAQAFVDSIAERNPPAWQELTPDEARAAFAGLTELFGTGPDIKRVEDITLAGDIRARLYSDVVGQASPLVMFFHGGGWVLGSLDTHDAVCRRLAAMSQCTVISVDYQRSPESPFPGPVDECFRATAAVVDAAADFAIDAGKIAVAGDSAGGTLAAAVAIKARDQGGPAIRLQVLIYPVIAPDFETKSYRDYATGHGLTRATMEYFWRQYLGEQDPRDPNLSSLAVPSRAASHAGLPEAHVITAGYDVLSNEGEAYAKMLTAAGVTTTTKRYDSMLHGFVHFAGFFDTGIEATTEIAQRIRAKLT</sequence>
<keyword evidence="2 5" id="KW-0378">Hydrolase</keyword>
<dbReference type="PANTHER" id="PTHR48081:SF8">
    <property type="entry name" value="ALPHA_BETA HYDROLASE FOLD-3 DOMAIN-CONTAINING PROTEIN-RELATED"/>
    <property type="match status" value="1"/>
</dbReference>
<evidence type="ECO:0000256" key="3">
    <source>
        <dbReference type="PROSITE-ProRule" id="PRU10038"/>
    </source>
</evidence>
<dbReference type="InterPro" id="IPR029058">
    <property type="entry name" value="AB_hydrolase_fold"/>
</dbReference>
<dbReference type="SUPFAM" id="SSF53474">
    <property type="entry name" value="alpha/beta-Hydrolases"/>
    <property type="match status" value="1"/>
</dbReference>
<proteinExistence type="inferred from homology"/>
<feature type="active site" evidence="3">
    <location>
        <position position="153"/>
    </location>
</feature>
<dbReference type="RefSeq" id="WP_146458627.1">
    <property type="nucleotide sequence ID" value="NZ_SJPW01000004.1"/>
</dbReference>
<feature type="domain" description="Alpha/beta hydrolase fold-3" evidence="4">
    <location>
        <begin position="75"/>
        <end position="284"/>
    </location>
</feature>
<dbReference type="Proteomes" id="UP000318288">
    <property type="component" value="Unassembled WGS sequence"/>
</dbReference>
<protein>
    <submittedName>
        <fullName evidence="5">Carboxylesterase NlhH</fullName>
        <ecNumber evidence="5">3.1.1.1</ecNumber>
    </submittedName>
</protein>
<reference evidence="5 6" key="1">
    <citation type="submission" date="2019-02" db="EMBL/GenBank/DDBJ databases">
        <title>Deep-cultivation of Planctomycetes and their phenomic and genomic characterization uncovers novel biology.</title>
        <authorList>
            <person name="Wiegand S."/>
            <person name="Jogler M."/>
            <person name="Boedeker C."/>
            <person name="Pinto D."/>
            <person name="Vollmers J."/>
            <person name="Rivas-Marin E."/>
            <person name="Kohn T."/>
            <person name="Peeters S.H."/>
            <person name="Heuer A."/>
            <person name="Rast P."/>
            <person name="Oberbeckmann S."/>
            <person name="Bunk B."/>
            <person name="Jeske O."/>
            <person name="Meyerdierks A."/>
            <person name="Storesund J.E."/>
            <person name="Kallscheuer N."/>
            <person name="Luecker S."/>
            <person name="Lage O.M."/>
            <person name="Pohl T."/>
            <person name="Merkel B.J."/>
            <person name="Hornburger P."/>
            <person name="Mueller R.-W."/>
            <person name="Bruemmer F."/>
            <person name="Labrenz M."/>
            <person name="Spormann A.M."/>
            <person name="Op Den Camp H."/>
            <person name="Overmann J."/>
            <person name="Amann R."/>
            <person name="Jetten M.S.M."/>
            <person name="Mascher T."/>
            <person name="Medema M.H."/>
            <person name="Devos D.P."/>
            <person name="Kaster A.-K."/>
            <person name="Ovreas L."/>
            <person name="Rohde M."/>
            <person name="Galperin M.Y."/>
            <person name="Jogler C."/>
        </authorList>
    </citation>
    <scope>NUCLEOTIDE SEQUENCE [LARGE SCALE GENOMIC DNA]</scope>
    <source>
        <strain evidence="5 6">Poly51</strain>
    </source>
</reference>
<keyword evidence="6" id="KW-1185">Reference proteome</keyword>
<name>A0A5C6EZ16_9BACT</name>
<dbReference type="OrthoDB" id="9815425at2"/>
<dbReference type="InterPro" id="IPR002168">
    <property type="entry name" value="Lipase_GDXG_HIS_AS"/>
</dbReference>
<dbReference type="InterPro" id="IPR013094">
    <property type="entry name" value="AB_hydrolase_3"/>
</dbReference>
<dbReference type="AlphaFoldDB" id="A0A5C6EZ16"/>
<dbReference type="EC" id="3.1.1.1" evidence="5"/>
<dbReference type="GO" id="GO:0106435">
    <property type="term" value="F:carboxylesterase activity"/>
    <property type="evidence" value="ECO:0007669"/>
    <property type="project" value="UniProtKB-EC"/>
</dbReference>